<dbReference type="SUPFAM" id="SSF53098">
    <property type="entry name" value="Ribonuclease H-like"/>
    <property type="match status" value="1"/>
</dbReference>
<evidence type="ECO:0000313" key="8">
    <source>
        <dbReference type="EMBL" id="GBB96270.1"/>
    </source>
</evidence>
<dbReference type="PANTHER" id="PTHR46481">
    <property type="entry name" value="ZINC FINGER BED DOMAIN-CONTAINING PROTEIN 4"/>
    <property type="match status" value="1"/>
</dbReference>
<evidence type="ECO:0000313" key="9">
    <source>
        <dbReference type="Proteomes" id="UP000247702"/>
    </source>
</evidence>
<dbReference type="GO" id="GO:0008270">
    <property type="term" value="F:zinc ion binding"/>
    <property type="evidence" value="ECO:0007669"/>
    <property type="project" value="UniProtKB-KW"/>
</dbReference>
<dbReference type="GO" id="GO:0046983">
    <property type="term" value="F:protein dimerization activity"/>
    <property type="evidence" value="ECO:0007669"/>
    <property type="project" value="InterPro"/>
</dbReference>
<dbReference type="EMBL" id="BEXD01001904">
    <property type="protein sequence ID" value="GBB96270.1"/>
    <property type="molecule type" value="Genomic_DNA"/>
</dbReference>
<proteinExistence type="predicted"/>
<dbReference type="Pfam" id="PF05699">
    <property type="entry name" value="Dimer_Tnp_hAT"/>
    <property type="match status" value="1"/>
</dbReference>
<dbReference type="AlphaFoldDB" id="A0A2Z6R263"/>
<dbReference type="GO" id="GO:0005634">
    <property type="term" value="C:nucleus"/>
    <property type="evidence" value="ECO:0007669"/>
    <property type="project" value="UniProtKB-SubCell"/>
</dbReference>
<reference evidence="8 9" key="1">
    <citation type="submission" date="2017-11" db="EMBL/GenBank/DDBJ databases">
        <title>The genome of Rhizophagus clarus HR1 reveals common genetic basis of auxotrophy among arbuscular mycorrhizal fungi.</title>
        <authorList>
            <person name="Kobayashi Y."/>
        </authorList>
    </citation>
    <scope>NUCLEOTIDE SEQUENCE [LARGE SCALE GENOMIC DNA]</scope>
    <source>
        <strain evidence="8 9">HR1</strain>
    </source>
</reference>
<dbReference type="Proteomes" id="UP000247702">
    <property type="component" value="Unassembled WGS sequence"/>
</dbReference>
<feature type="domain" description="HAT C-terminal dimerisation" evidence="7">
    <location>
        <begin position="538"/>
        <end position="593"/>
    </location>
</feature>
<keyword evidence="4" id="KW-0862">Zinc</keyword>
<keyword evidence="2" id="KW-0479">Metal-binding</keyword>
<keyword evidence="5" id="KW-0539">Nucleus</keyword>
<dbReference type="InterPro" id="IPR012337">
    <property type="entry name" value="RNaseH-like_sf"/>
</dbReference>
<feature type="region of interest" description="Disordered" evidence="6">
    <location>
        <begin position="16"/>
        <end position="57"/>
    </location>
</feature>
<name>A0A2Z6R263_9GLOM</name>
<evidence type="ECO:0000256" key="6">
    <source>
        <dbReference type="SAM" id="MobiDB-lite"/>
    </source>
</evidence>
<comment type="caution">
    <text evidence="8">The sequence shown here is derived from an EMBL/GenBank/DDBJ whole genome shotgun (WGS) entry which is preliminary data.</text>
</comment>
<dbReference type="InterPro" id="IPR052035">
    <property type="entry name" value="ZnF_BED_domain_contain"/>
</dbReference>
<evidence type="ECO:0000256" key="5">
    <source>
        <dbReference type="ARBA" id="ARBA00023242"/>
    </source>
</evidence>
<organism evidence="8 9">
    <name type="scientific">Rhizophagus clarus</name>
    <dbReference type="NCBI Taxonomy" id="94130"/>
    <lineage>
        <taxon>Eukaryota</taxon>
        <taxon>Fungi</taxon>
        <taxon>Fungi incertae sedis</taxon>
        <taxon>Mucoromycota</taxon>
        <taxon>Glomeromycotina</taxon>
        <taxon>Glomeromycetes</taxon>
        <taxon>Glomerales</taxon>
        <taxon>Glomeraceae</taxon>
        <taxon>Rhizophagus</taxon>
    </lineage>
</organism>
<comment type="subcellular location">
    <subcellularLocation>
        <location evidence="1">Nucleus</location>
    </subcellularLocation>
</comment>
<keyword evidence="3" id="KW-0863">Zinc-finger</keyword>
<feature type="region of interest" description="Disordered" evidence="6">
    <location>
        <begin position="752"/>
        <end position="772"/>
    </location>
</feature>
<sequence>MTYNNKNLNDITFDEAGVSEDKAENSQNGLKDNKQKAESKNLQHNKKSKNTTINNKNTPITISEEDFNNEPNGKPLKINLKNVELSLIQNALPPGNSWIWFYFDQSVPIPLYKRIVKCLVEVQGENEMKECGHIMGTDSSTGNFILHLACKHGITEQTHKINKQEVEKDKEGNQQTIIHIIRDNIGFSEFIHEFDPNYQFPSEKQCKKLLAEGYNQTKEVLTRKIEEEKLDKKVLTIITDNASNMVLVGQLMEDIIRLPCTTHTLQLVVGKGLMSAEILVARAKKLILFFTSPKQIEKLIEIQKKEQHLQTDNLEENDHYLQLISDVPTRWNSSYLFWIRLLKIQNLIDIMANSLSVDSNPQFAEATDLLGGSTYTTISFIHQALQIIKRDICTTFTNESVNIDLTTLDTVFDEDVEYADSPEDEIDTRHPKGKKIYIETPQDCKDLEKNVKNALYKAMNHYWNVPNEYAMIGALLDPRCKELRFASECLKVQTQEQLRSIYKNYLGENDDYNNKSNDQYNNSLLASIFMQNTKESDEITDYLAIPQIRFNDCLLKWWKMSEKRFPILSILAKVYLCIPATSNPSERLFSNAVVVPVEKPIVVIPAPSIASNTLSQQTDQSASAKGPSITVKKEIMASKAKPTLTEEQAIAKEKALTSNLETERSLASDLFAEKKDSPLEDGTDHPVFKLRLDRITLKQVNNSVKKQTTFTCYASDSNENAMVTDPLNQEDQQTRSNRLFKKRQIQIIDQQPSDLKMDVDQKSASQQVNEQPVDQPKIITISDDKDSFEYTKPAHQPIRQENGKNKLINIVKAIFSNEDSYNKVLQRRFHTKINEEDQDGNIVEKILPSNLNLQ</sequence>
<protein>
    <recommendedName>
        <fullName evidence="7">HAT C-terminal dimerisation domain-containing protein</fullName>
    </recommendedName>
</protein>
<evidence type="ECO:0000259" key="7">
    <source>
        <dbReference type="Pfam" id="PF05699"/>
    </source>
</evidence>
<evidence type="ECO:0000256" key="2">
    <source>
        <dbReference type="ARBA" id="ARBA00022723"/>
    </source>
</evidence>
<dbReference type="PANTHER" id="PTHR46481:SF10">
    <property type="entry name" value="ZINC FINGER BED DOMAIN-CONTAINING PROTEIN 39"/>
    <property type="match status" value="1"/>
</dbReference>
<accession>A0A2Z6R263</accession>
<feature type="compositionally biased region" description="Basic and acidic residues" evidence="6">
    <location>
        <begin position="31"/>
        <end position="41"/>
    </location>
</feature>
<dbReference type="InterPro" id="IPR008906">
    <property type="entry name" value="HATC_C_dom"/>
</dbReference>
<gene>
    <name evidence="8" type="ORF">RclHR1_27110001</name>
</gene>
<evidence type="ECO:0000256" key="3">
    <source>
        <dbReference type="ARBA" id="ARBA00022771"/>
    </source>
</evidence>
<evidence type="ECO:0000256" key="4">
    <source>
        <dbReference type="ARBA" id="ARBA00022833"/>
    </source>
</evidence>
<keyword evidence="9" id="KW-1185">Reference proteome</keyword>
<evidence type="ECO:0000256" key="1">
    <source>
        <dbReference type="ARBA" id="ARBA00004123"/>
    </source>
</evidence>
<feature type="compositionally biased region" description="Polar residues" evidence="6">
    <location>
        <begin position="762"/>
        <end position="772"/>
    </location>
</feature>